<organism evidence="2">
    <name type="scientific">marine sediment metagenome</name>
    <dbReference type="NCBI Taxonomy" id="412755"/>
    <lineage>
        <taxon>unclassified sequences</taxon>
        <taxon>metagenomes</taxon>
        <taxon>ecological metagenomes</taxon>
    </lineage>
</organism>
<accession>A0A0F9RZA2</accession>
<feature type="compositionally biased region" description="Basic and acidic residues" evidence="1">
    <location>
        <begin position="257"/>
        <end position="268"/>
    </location>
</feature>
<proteinExistence type="predicted"/>
<reference evidence="2" key="1">
    <citation type="journal article" date="2015" name="Nature">
        <title>Complex archaea that bridge the gap between prokaryotes and eukaryotes.</title>
        <authorList>
            <person name="Spang A."/>
            <person name="Saw J.H."/>
            <person name="Jorgensen S.L."/>
            <person name="Zaremba-Niedzwiedzka K."/>
            <person name="Martijn J."/>
            <person name="Lind A.E."/>
            <person name="van Eijk R."/>
            <person name="Schleper C."/>
            <person name="Guy L."/>
            <person name="Ettema T.J."/>
        </authorList>
    </citation>
    <scope>NUCLEOTIDE SEQUENCE</scope>
</reference>
<evidence type="ECO:0000313" key="2">
    <source>
        <dbReference type="EMBL" id="KKN22483.1"/>
    </source>
</evidence>
<dbReference type="AlphaFoldDB" id="A0A0F9RZA2"/>
<dbReference type="PROSITE" id="PS51257">
    <property type="entry name" value="PROKAR_LIPOPROTEIN"/>
    <property type="match status" value="1"/>
</dbReference>
<feature type="region of interest" description="Disordered" evidence="1">
    <location>
        <begin position="70"/>
        <end position="92"/>
    </location>
</feature>
<name>A0A0F9RZA2_9ZZZZ</name>
<dbReference type="EMBL" id="LAZR01003057">
    <property type="protein sequence ID" value="KKN22483.1"/>
    <property type="molecule type" value="Genomic_DNA"/>
</dbReference>
<sequence length="268" mass="27719">MVVKSLATRQHIYKVGPMITRVSIVAVLGVALAACQPAIPDSGRGVGFDGTFEAQQAERDRALAASGSVTGTAMPAPPQVASASLEPVNDGSPAAVAAETSRILDATRPGGVGNEAATNSGVVPLNASPSNPAPPVLTASGISRENNFDAVAGQRTIESDAARIAANRAQYRVVAPEALPDRSNAGPNIVAYALQNNHAVGTPIYTRRGFNKERKYARACAQYSHPDQAQLAFLSDGGPAKDGAGMDPDGDGYACDWDPRPYRRGVEG</sequence>
<protein>
    <recommendedName>
        <fullName evidence="3">Excalibur calcium-binding domain-containing protein</fullName>
    </recommendedName>
</protein>
<gene>
    <name evidence="2" type="ORF">LCGC14_0914660</name>
</gene>
<evidence type="ECO:0000256" key="1">
    <source>
        <dbReference type="SAM" id="MobiDB-lite"/>
    </source>
</evidence>
<evidence type="ECO:0008006" key="3">
    <source>
        <dbReference type="Google" id="ProtNLM"/>
    </source>
</evidence>
<feature type="region of interest" description="Disordered" evidence="1">
    <location>
        <begin position="236"/>
        <end position="268"/>
    </location>
</feature>
<comment type="caution">
    <text evidence="2">The sequence shown here is derived from an EMBL/GenBank/DDBJ whole genome shotgun (WGS) entry which is preliminary data.</text>
</comment>